<evidence type="ECO:0000313" key="2">
    <source>
        <dbReference type="Proteomes" id="UP001595793"/>
    </source>
</evidence>
<evidence type="ECO:0000313" key="1">
    <source>
        <dbReference type="EMBL" id="MFC4028527.1"/>
    </source>
</evidence>
<protein>
    <submittedName>
        <fullName evidence="1">MobB family relaxase</fullName>
    </submittedName>
</protein>
<reference evidence="2" key="1">
    <citation type="journal article" date="2019" name="Int. J. Syst. Evol. Microbiol.">
        <title>The Global Catalogue of Microorganisms (GCM) 10K type strain sequencing project: providing services to taxonomists for standard genome sequencing and annotation.</title>
        <authorList>
            <consortium name="The Broad Institute Genomics Platform"/>
            <consortium name="The Broad Institute Genome Sequencing Center for Infectious Disease"/>
            <person name="Wu L."/>
            <person name="Ma J."/>
        </authorList>
    </citation>
    <scope>NUCLEOTIDE SEQUENCE [LARGE SCALE GENOMIC DNA]</scope>
    <source>
        <strain evidence="2">CECT 9128</strain>
    </source>
</reference>
<gene>
    <name evidence="1" type="primary">mobB</name>
    <name evidence="1" type="ORF">ACFOS1_14010</name>
</gene>
<name>A0ABV8HC93_9FLAO</name>
<dbReference type="InterPro" id="IPR048098">
    <property type="entry name" value="MobB"/>
</dbReference>
<proteinExistence type="predicted"/>
<dbReference type="NCBIfam" id="NF041495">
    <property type="entry name" value="MobB_relaxase"/>
    <property type="match status" value="1"/>
</dbReference>
<comment type="caution">
    <text evidence="1">The sequence shown here is derived from an EMBL/GenBank/DDBJ whole genome shotgun (WGS) entry which is preliminary data.</text>
</comment>
<dbReference type="Pfam" id="PF18976">
    <property type="entry name" value="DUF5712"/>
    <property type="match status" value="1"/>
</dbReference>
<accession>A0ABV8HC93</accession>
<organism evidence="1 2">
    <name type="scientific">Zunongwangia endophytica</name>
    <dbReference type="NCBI Taxonomy" id="1808945"/>
    <lineage>
        <taxon>Bacteria</taxon>
        <taxon>Pseudomonadati</taxon>
        <taxon>Bacteroidota</taxon>
        <taxon>Flavobacteriia</taxon>
        <taxon>Flavobacteriales</taxon>
        <taxon>Flavobacteriaceae</taxon>
        <taxon>Zunongwangia</taxon>
    </lineage>
</organism>
<keyword evidence="2" id="KW-1185">Reference proteome</keyword>
<dbReference type="RefSeq" id="WP_386270435.1">
    <property type="nucleotide sequence ID" value="NZ_JBHSAS010000010.1"/>
</dbReference>
<dbReference type="EMBL" id="JBHSAS010000010">
    <property type="protein sequence ID" value="MFC4028527.1"/>
    <property type="molecule type" value="Genomic_DNA"/>
</dbReference>
<dbReference type="Proteomes" id="UP001595793">
    <property type="component" value="Unassembled WGS sequence"/>
</dbReference>
<dbReference type="InterPro" id="IPR043766">
    <property type="entry name" value="BfmA-like"/>
</dbReference>
<sequence length="341" mass="39126">MYVTISPQKSGGHFATSSADYVNYLEKENQQLPDQEKELFFDAESDSISPETVTAEIDQNTAKLKTSEARFYSITINPSARELGKLTSKEQLKDYTRELMKTYAQCFNREIDGRGVQANDIKYYAKLETQRHFKGTDWQVKENQPFANQIIQLKSQQQRINRGEEQGSIQQLQQQISKLEEQAPHKVNGVRITQGMLKPGDQSHVHIIVSRKDASNRYSLSPGSKYKASEVMMNGKLVKRGFDRDRFFTAAEKIFDQKFQYQRNFVESYASRKLFNQKPKAYFQQLSRLSAPQKKLAFQLLRQSGLKVPAIPANKVQLAVKTFNRLRKGLKVAIKSSSIGY</sequence>